<dbReference type="Proteomes" id="UP000280008">
    <property type="component" value="Unassembled WGS sequence"/>
</dbReference>
<dbReference type="PANTHER" id="PTHR43283">
    <property type="entry name" value="BETA-LACTAMASE-RELATED"/>
    <property type="match status" value="1"/>
</dbReference>
<dbReference type="SUPFAM" id="SSF56601">
    <property type="entry name" value="beta-lactamase/transpeptidase-like"/>
    <property type="match status" value="1"/>
</dbReference>
<proteinExistence type="predicted"/>
<keyword evidence="3" id="KW-1185">Reference proteome</keyword>
<evidence type="ECO:0000313" key="3">
    <source>
        <dbReference type="Proteomes" id="UP000280008"/>
    </source>
</evidence>
<evidence type="ECO:0000259" key="1">
    <source>
        <dbReference type="Pfam" id="PF00144"/>
    </source>
</evidence>
<dbReference type="InterPro" id="IPR012338">
    <property type="entry name" value="Beta-lactam/transpept-like"/>
</dbReference>
<dbReference type="Pfam" id="PF00144">
    <property type="entry name" value="Beta-lactamase"/>
    <property type="match status" value="1"/>
</dbReference>
<accession>A0A495IDK3</accession>
<organism evidence="2 3">
    <name type="scientific">Frondihabitans australicus</name>
    <dbReference type="NCBI Taxonomy" id="386892"/>
    <lineage>
        <taxon>Bacteria</taxon>
        <taxon>Bacillati</taxon>
        <taxon>Actinomycetota</taxon>
        <taxon>Actinomycetes</taxon>
        <taxon>Micrococcales</taxon>
        <taxon>Microbacteriaceae</taxon>
        <taxon>Frondihabitans</taxon>
    </lineage>
</organism>
<feature type="domain" description="Beta-lactamase-related" evidence="1">
    <location>
        <begin position="37"/>
        <end position="301"/>
    </location>
</feature>
<dbReference type="AlphaFoldDB" id="A0A495IDK3"/>
<dbReference type="InterPro" id="IPR050789">
    <property type="entry name" value="Diverse_Enzym_Activities"/>
</dbReference>
<sequence>MTTALPRSTPSAENIDPKGITALVDALESTEGVEPHSLMILRHGRVVAETWWAPYEPERPHLLYSVSKSFTAVAASFAIAEGMMSLDDTILSHFPELDDEITDPRSRSIRVRDVLAMSSGHDDETFARAQVIDPLDIVRGFLLIPPDHEPGSWFAYNQPCTYSVGAIIQKHSGGSLVDYLRPRLFDPLGIGHAGWQQDASGRQLAFTGLHATTGALARLGQLYLQNGQWEGRQLLSPEWVADATTSHIDTSRWDNPDWRLGYGYFFWLSEHGYRADGAYGQFSLVIPELDLVVAITEQTTDTQAVLSAVWEHLVPAIDRATEGDVEAQEQALAARLTTSALAPVAGRGGVIAPGSYAAARGNDHPSLDLVEVEVDGDGELAVTLREAEQTLRLPVGRGRWVVTDAFAASGAVEGDVLHVDVIFLETPHRLHLALVPSSQTFTARWATPPLEPSSLAELRSPA</sequence>
<dbReference type="PANTHER" id="PTHR43283:SF7">
    <property type="entry name" value="BETA-LACTAMASE-RELATED DOMAIN-CONTAINING PROTEIN"/>
    <property type="match status" value="1"/>
</dbReference>
<comment type="caution">
    <text evidence="2">The sequence shown here is derived from an EMBL/GenBank/DDBJ whole genome shotgun (WGS) entry which is preliminary data.</text>
</comment>
<dbReference type="RefSeq" id="WP_121368845.1">
    <property type="nucleotide sequence ID" value="NZ_RBKS01000001.1"/>
</dbReference>
<dbReference type="OrthoDB" id="9773047at2"/>
<gene>
    <name evidence="2" type="ORF">C8E83_1168</name>
</gene>
<protein>
    <submittedName>
        <fullName evidence="2">CubicO group peptidase (Beta-lactamase class C family)</fullName>
    </submittedName>
</protein>
<name>A0A495IDK3_9MICO</name>
<evidence type="ECO:0000313" key="2">
    <source>
        <dbReference type="EMBL" id="RKR74062.1"/>
    </source>
</evidence>
<dbReference type="InterPro" id="IPR001466">
    <property type="entry name" value="Beta-lactam-related"/>
</dbReference>
<dbReference type="EMBL" id="RBKS01000001">
    <property type="protein sequence ID" value="RKR74062.1"/>
    <property type="molecule type" value="Genomic_DNA"/>
</dbReference>
<dbReference type="Gene3D" id="3.40.710.10">
    <property type="entry name" value="DD-peptidase/beta-lactamase superfamily"/>
    <property type="match status" value="1"/>
</dbReference>
<reference evidence="2 3" key="1">
    <citation type="submission" date="2018-10" db="EMBL/GenBank/DDBJ databases">
        <title>Sequencing the genomes of 1000 actinobacteria strains.</title>
        <authorList>
            <person name="Klenk H.-P."/>
        </authorList>
    </citation>
    <scope>NUCLEOTIDE SEQUENCE [LARGE SCALE GENOMIC DNA]</scope>
    <source>
        <strain evidence="2 3">DSM 17894</strain>
    </source>
</reference>